<dbReference type="CDD" id="cd00144">
    <property type="entry name" value="MPP_PPP_family"/>
    <property type="match status" value="1"/>
</dbReference>
<name>A0A078MF36_9BACL</name>
<dbReference type="HOGENOM" id="CLU_023125_4_0_9"/>
<dbReference type="PANTHER" id="PTHR42850:SF4">
    <property type="entry name" value="ZINC-DEPENDENT ENDOPOLYPHOSPHATASE"/>
    <property type="match status" value="1"/>
</dbReference>
<gene>
    <name evidence="2" type="primary">prpE</name>
    <name evidence="2" type="ORF">BN1050_02194</name>
</gene>
<reference evidence="2" key="1">
    <citation type="submission" date="2014-07" db="EMBL/GenBank/DDBJ databases">
        <authorList>
            <person name="Urmite Genomes Urmite Genomes"/>
        </authorList>
    </citation>
    <scope>NUCLEOTIDE SEQUENCE</scope>
    <source>
        <strain evidence="2">13S34_air</strain>
    </source>
</reference>
<dbReference type="Pfam" id="PF00149">
    <property type="entry name" value="Metallophos"/>
    <property type="match status" value="1"/>
</dbReference>
<dbReference type="InterPro" id="IPR029052">
    <property type="entry name" value="Metallo-depent_PP-like"/>
</dbReference>
<dbReference type="PRINTS" id="PR00114">
    <property type="entry name" value="STPHPHTASE"/>
</dbReference>
<evidence type="ECO:0000313" key="2">
    <source>
        <dbReference type="EMBL" id="CEA04885.1"/>
    </source>
</evidence>
<proteinExistence type="predicted"/>
<dbReference type="SUPFAM" id="SSF56300">
    <property type="entry name" value="Metallo-dependent phosphatases"/>
    <property type="match status" value="1"/>
</dbReference>
<dbReference type="EMBL" id="LN483076">
    <property type="protein sequence ID" value="CEA04885.1"/>
    <property type="molecule type" value="Genomic_DNA"/>
</dbReference>
<dbReference type="GO" id="GO:0110154">
    <property type="term" value="P:RNA decapping"/>
    <property type="evidence" value="ECO:0007669"/>
    <property type="project" value="TreeGrafter"/>
</dbReference>
<sequence>MGRILAISDIHGQHAMLVALLNKIALQPDDTLLFMGDYVDRGPQSKEVLDTVLSLRETHGATLLMGNHEAIMLRAFTANHCKPWEHWINVCGGVETLESYGLRVADFDTTNLPLLKQLPTTHPLRAHLQAIETMGYYVAYDDVVFVHGGVDPELPLDETPISTLLWIRKEFHMGYHGEKTIVFGHTPSYRLHGTKHNTDVYYGPNRIIGIDGGATFGGQLHCLDWTNKRVYSVQAKSCVAQS</sequence>
<protein>
    <submittedName>
        <fullName evidence="2">Bis(5'-nucleosyl)-tetraphosphatase PrpE [asymmetrical]</fullName>
    </submittedName>
</protein>
<dbReference type="AlphaFoldDB" id="A0A078MF36"/>
<feature type="domain" description="Calcineurin-like phosphoesterase" evidence="1">
    <location>
        <begin position="3"/>
        <end position="198"/>
    </location>
</feature>
<accession>A0A078MF36</accession>
<evidence type="ECO:0000259" key="1">
    <source>
        <dbReference type="Pfam" id="PF00149"/>
    </source>
</evidence>
<dbReference type="GO" id="GO:0005737">
    <property type="term" value="C:cytoplasm"/>
    <property type="evidence" value="ECO:0007669"/>
    <property type="project" value="TreeGrafter"/>
</dbReference>
<dbReference type="Gene3D" id="3.60.21.10">
    <property type="match status" value="1"/>
</dbReference>
<organism evidence="2">
    <name type="scientific">Metalysinibacillus saudimassiliensis</name>
    <dbReference type="NCBI Taxonomy" id="1461583"/>
    <lineage>
        <taxon>Bacteria</taxon>
        <taxon>Bacillati</taxon>
        <taxon>Bacillota</taxon>
        <taxon>Bacilli</taxon>
        <taxon>Bacillales</taxon>
        <taxon>Caryophanaceae</taxon>
        <taxon>Metalysinibacillus</taxon>
    </lineage>
</organism>
<dbReference type="InterPro" id="IPR006186">
    <property type="entry name" value="Ser/Thr-sp_prot-phosphatase"/>
</dbReference>
<dbReference type="PATRIC" id="fig|1461583.4.peg.2112"/>
<dbReference type="PANTHER" id="PTHR42850">
    <property type="entry name" value="METALLOPHOSPHOESTERASE"/>
    <property type="match status" value="1"/>
</dbReference>
<dbReference type="InterPro" id="IPR004843">
    <property type="entry name" value="Calcineurin-like_PHP"/>
</dbReference>
<dbReference type="GO" id="GO:0016791">
    <property type="term" value="F:phosphatase activity"/>
    <property type="evidence" value="ECO:0007669"/>
    <property type="project" value="TreeGrafter"/>
</dbReference>
<dbReference type="GO" id="GO:0008803">
    <property type="term" value="F:bis(5'-nucleosyl)-tetraphosphatase (symmetrical) activity"/>
    <property type="evidence" value="ECO:0007669"/>
    <property type="project" value="TreeGrafter"/>
</dbReference>
<dbReference type="InterPro" id="IPR050126">
    <property type="entry name" value="Ap4A_hydrolase"/>
</dbReference>